<organism evidence="2 3">
    <name type="scientific">Hymenobacter koreensis</name>
    <dbReference type="NCBI Taxonomy" id="1084523"/>
    <lineage>
        <taxon>Bacteria</taxon>
        <taxon>Pseudomonadati</taxon>
        <taxon>Bacteroidota</taxon>
        <taxon>Cytophagia</taxon>
        <taxon>Cytophagales</taxon>
        <taxon>Hymenobacteraceae</taxon>
        <taxon>Hymenobacter</taxon>
    </lineage>
</organism>
<reference evidence="3" key="1">
    <citation type="journal article" date="2019" name="Int. J. Syst. Evol. Microbiol.">
        <title>The Global Catalogue of Microorganisms (GCM) 10K type strain sequencing project: providing services to taxonomists for standard genome sequencing and annotation.</title>
        <authorList>
            <consortium name="The Broad Institute Genomics Platform"/>
            <consortium name="The Broad Institute Genome Sequencing Center for Infectious Disease"/>
            <person name="Wu L."/>
            <person name="Ma J."/>
        </authorList>
    </citation>
    <scope>NUCLEOTIDE SEQUENCE [LARGE SCALE GENOMIC DNA]</scope>
    <source>
        <strain evidence="3">JCM 17924</strain>
    </source>
</reference>
<comment type="caution">
    <text evidence="2">The sequence shown here is derived from an EMBL/GenBank/DDBJ whole genome shotgun (WGS) entry which is preliminary data.</text>
</comment>
<sequence length="166" mass="18721">MQALNLPPFAHKLTQSGPNLMIWDVLRRRQVVCTPEEWVRQHVVHYLVEHLGYPRGLLSLERGHTYNQRRKRTDLHALDPNGNPLLLVECKAASVPLTGAVAMQIATYNQTIGAPLLLATNGVQHCCWRVVPTENRTQQLTFIPTYAEALELLEVAQSAAEQPEQQ</sequence>
<evidence type="ECO:0000313" key="3">
    <source>
        <dbReference type="Proteomes" id="UP001500454"/>
    </source>
</evidence>
<gene>
    <name evidence="2" type="ORF">GCM10023186_18470</name>
</gene>
<accession>A0ABP8IZ86</accession>
<dbReference type="EMBL" id="BAABHA010000004">
    <property type="protein sequence ID" value="GAA4380299.1"/>
    <property type="molecule type" value="Genomic_DNA"/>
</dbReference>
<name>A0ABP8IZ86_9BACT</name>
<evidence type="ECO:0000313" key="2">
    <source>
        <dbReference type="EMBL" id="GAA4380299.1"/>
    </source>
</evidence>
<evidence type="ECO:0000259" key="1">
    <source>
        <dbReference type="Pfam" id="PF13588"/>
    </source>
</evidence>
<feature type="domain" description="Type I restriction enzyme R protein N-terminal" evidence="1">
    <location>
        <begin position="35"/>
        <end position="144"/>
    </location>
</feature>
<proteinExistence type="predicted"/>
<dbReference type="Proteomes" id="UP001500454">
    <property type="component" value="Unassembled WGS sequence"/>
</dbReference>
<dbReference type="InterPro" id="IPR029464">
    <property type="entry name" value="HSDR_N"/>
</dbReference>
<protein>
    <submittedName>
        <fullName evidence="2">Type I restriction enzyme HsdR N-terminal domain-containing protein</fullName>
    </submittedName>
</protein>
<keyword evidence="3" id="KW-1185">Reference proteome</keyword>
<dbReference type="Pfam" id="PF13588">
    <property type="entry name" value="HSDR_N_2"/>
    <property type="match status" value="1"/>
</dbReference>